<evidence type="ECO:0000256" key="3">
    <source>
        <dbReference type="PIRSR" id="PIRSR000103-1"/>
    </source>
</evidence>
<dbReference type="InterPro" id="IPR002204">
    <property type="entry name" value="3-OH-isobutyrate_DH-rel_CS"/>
</dbReference>
<protein>
    <submittedName>
        <fullName evidence="7">3-hydroxyisobutyrate dehydrogenase</fullName>
    </submittedName>
</protein>
<dbReference type="InterPro" id="IPR008927">
    <property type="entry name" value="6-PGluconate_DH-like_C_sf"/>
</dbReference>
<dbReference type="GO" id="GO:0016491">
    <property type="term" value="F:oxidoreductase activity"/>
    <property type="evidence" value="ECO:0007669"/>
    <property type="project" value="UniProtKB-KW"/>
</dbReference>
<sequence length="292" mass="29852">MATIAFLGLGAMGSRMAAHLIAAGHTVRIWNRSPEKAAPLLQAGAEWSETPAKAAAGADSVLAMVRNDIASRAVWLDPVTGALSAMTPQATAVECSTLSLPWVKALAAAATNRGINFLDAPVVGSRPQADQRQLIFLLGGTETTVGKMAPILQTMGSILHHLGPNGSGAITKLAVNALFGIQVAALAEIIPMITAHIDAPARAVEALIATPAASPAAKAAATSMLSQGFPPLFPVEIVEKDFGYAAEAAAQAPMIAATRAVFQRAIAAGFGADNLTGIIRLYAPAASPPEKI</sequence>
<evidence type="ECO:0000259" key="5">
    <source>
        <dbReference type="Pfam" id="PF03446"/>
    </source>
</evidence>
<keyword evidence="1" id="KW-0560">Oxidoreductase</keyword>
<comment type="caution">
    <text evidence="7">The sequence shown here is derived from an EMBL/GenBank/DDBJ whole genome shotgun (WGS) entry which is preliminary data.</text>
</comment>
<dbReference type="SUPFAM" id="SSF51735">
    <property type="entry name" value="NAD(P)-binding Rossmann-fold domains"/>
    <property type="match status" value="1"/>
</dbReference>
<dbReference type="RefSeq" id="WP_094410177.1">
    <property type="nucleotide sequence ID" value="NZ_BMJZ01000005.1"/>
</dbReference>
<dbReference type="EMBL" id="NOXS01000034">
    <property type="protein sequence ID" value="OYQ17520.1"/>
    <property type="molecule type" value="Genomic_DNA"/>
</dbReference>
<reference evidence="7 8" key="1">
    <citation type="submission" date="2017-07" db="EMBL/GenBank/DDBJ databases">
        <title>Elstera cyanobacteriorum sp. nov., a novel bacterium isolated from cyanobacterial aggregates in a eutrophic lake.</title>
        <authorList>
            <person name="Cai H."/>
        </authorList>
    </citation>
    <scope>NUCLEOTIDE SEQUENCE [LARGE SCALE GENOMIC DNA]</scope>
    <source>
        <strain evidence="7 8">TH019</strain>
    </source>
</reference>
<evidence type="ECO:0000256" key="1">
    <source>
        <dbReference type="ARBA" id="ARBA00023002"/>
    </source>
</evidence>
<organism evidence="7 8">
    <name type="scientific">Elstera cyanobacteriorum</name>
    <dbReference type="NCBI Taxonomy" id="2022747"/>
    <lineage>
        <taxon>Bacteria</taxon>
        <taxon>Pseudomonadati</taxon>
        <taxon>Pseudomonadota</taxon>
        <taxon>Alphaproteobacteria</taxon>
        <taxon>Rhodospirillales</taxon>
        <taxon>Rhodospirillaceae</taxon>
        <taxon>Elstera</taxon>
    </lineage>
</organism>
<feature type="domain" description="3-hydroxyisobutyrate dehydrogenase-like NAD-binding" evidence="6">
    <location>
        <begin position="166"/>
        <end position="282"/>
    </location>
</feature>
<dbReference type="AlphaFoldDB" id="A0A255XMM6"/>
<feature type="active site" evidence="3">
    <location>
        <position position="172"/>
    </location>
</feature>
<dbReference type="Pfam" id="PF14833">
    <property type="entry name" value="NAD_binding_11"/>
    <property type="match status" value="1"/>
</dbReference>
<dbReference type="PANTHER" id="PTHR43580:SF2">
    <property type="entry name" value="CYTOKINE-LIKE NUCLEAR FACTOR N-PAC"/>
    <property type="match status" value="1"/>
</dbReference>
<evidence type="ECO:0000313" key="7">
    <source>
        <dbReference type="EMBL" id="OYQ17520.1"/>
    </source>
</evidence>
<dbReference type="OrthoDB" id="9812907at2"/>
<dbReference type="PIRSF" id="PIRSF000103">
    <property type="entry name" value="HIBADH"/>
    <property type="match status" value="1"/>
</dbReference>
<feature type="signal peptide" evidence="4">
    <location>
        <begin position="1"/>
        <end position="17"/>
    </location>
</feature>
<dbReference type="InterPro" id="IPR015815">
    <property type="entry name" value="HIBADH-related"/>
</dbReference>
<dbReference type="GO" id="GO:0050661">
    <property type="term" value="F:NADP binding"/>
    <property type="evidence" value="ECO:0007669"/>
    <property type="project" value="InterPro"/>
</dbReference>
<dbReference type="PANTHER" id="PTHR43580">
    <property type="entry name" value="OXIDOREDUCTASE GLYR1-RELATED"/>
    <property type="match status" value="1"/>
</dbReference>
<evidence type="ECO:0000313" key="8">
    <source>
        <dbReference type="Proteomes" id="UP000216361"/>
    </source>
</evidence>
<accession>A0A255XMM6</accession>
<dbReference type="Gene3D" id="3.40.50.720">
    <property type="entry name" value="NAD(P)-binding Rossmann-like Domain"/>
    <property type="match status" value="1"/>
</dbReference>
<dbReference type="InterPro" id="IPR029154">
    <property type="entry name" value="HIBADH-like_NADP-bd"/>
</dbReference>
<keyword evidence="8" id="KW-1185">Reference proteome</keyword>
<keyword evidence="4" id="KW-0732">Signal</keyword>
<dbReference type="GO" id="GO:0051287">
    <property type="term" value="F:NAD binding"/>
    <property type="evidence" value="ECO:0007669"/>
    <property type="project" value="InterPro"/>
</dbReference>
<gene>
    <name evidence="7" type="ORF">CHR90_16385</name>
</gene>
<dbReference type="PROSITE" id="PS00895">
    <property type="entry name" value="3_HYDROXYISOBUT_DH"/>
    <property type="match status" value="1"/>
</dbReference>
<name>A0A255XMM6_9PROT</name>
<dbReference type="SUPFAM" id="SSF48179">
    <property type="entry name" value="6-phosphogluconate dehydrogenase C-terminal domain-like"/>
    <property type="match status" value="1"/>
</dbReference>
<dbReference type="Proteomes" id="UP000216361">
    <property type="component" value="Unassembled WGS sequence"/>
</dbReference>
<evidence type="ECO:0000256" key="4">
    <source>
        <dbReference type="SAM" id="SignalP"/>
    </source>
</evidence>
<dbReference type="InterPro" id="IPR051265">
    <property type="entry name" value="HIBADH-related_NP60_sf"/>
</dbReference>
<feature type="domain" description="6-phosphogluconate dehydrogenase NADP-binding" evidence="5">
    <location>
        <begin position="3"/>
        <end position="162"/>
    </location>
</feature>
<evidence type="ECO:0000256" key="2">
    <source>
        <dbReference type="ARBA" id="ARBA00023027"/>
    </source>
</evidence>
<dbReference type="InterPro" id="IPR013328">
    <property type="entry name" value="6PGD_dom2"/>
</dbReference>
<evidence type="ECO:0000259" key="6">
    <source>
        <dbReference type="Pfam" id="PF14833"/>
    </source>
</evidence>
<dbReference type="InterPro" id="IPR036291">
    <property type="entry name" value="NAD(P)-bd_dom_sf"/>
</dbReference>
<dbReference type="GO" id="GO:0016054">
    <property type="term" value="P:organic acid catabolic process"/>
    <property type="evidence" value="ECO:0007669"/>
    <property type="project" value="UniProtKB-ARBA"/>
</dbReference>
<feature type="chain" id="PRO_5012536022" evidence="4">
    <location>
        <begin position="18"/>
        <end position="292"/>
    </location>
</feature>
<keyword evidence="2" id="KW-0520">NAD</keyword>
<dbReference type="Gene3D" id="1.10.1040.10">
    <property type="entry name" value="N-(1-d-carboxylethyl)-l-norvaline Dehydrogenase, domain 2"/>
    <property type="match status" value="1"/>
</dbReference>
<dbReference type="InterPro" id="IPR006115">
    <property type="entry name" value="6PGDH_NADP-bd"/>
</dbReference>
<proteinExistence type="predicted"/>
<dbReference type="Pfam" id="PF03446">
    <property type="entry name" value="NAD_binding_2"/>
    <property type="match status" value="1"/>
</dbReference>